<comment type="caution">
    <text evidence="6">The sequence shown here is derived from an EMBL/GenBank/DDBJ whole genome shotgun (WGS) entry which is preliminary data.</text>
</comment>
<dbReference type="FunFam" id="3.40.470.10:FF:000010">
    <property type="entry name" value="G/U mismatch-specific DNA glycosylase"/>
    <property type="match status" value="1"/>
</dbReference>
<feature type="chain" id="PRO_5034049120" evidence="4">
    <location>
        <begin position="18"/>
        <end position="200"/>
    </location>
</feature>
<dbReference type="EMBL" id="QGMH01000033">
    <property type="protein sequence ID" value="TVY28305.1"/>
    <property type="molecule type" value="Genomic_DNA"/>
</dbReference>
<evidence type="ECO:0000313" key="6">
    <source>
        <dbReference type="EMBL" id="TVY28305.1"/>
    </source>
</evidence>
<dbReference type="InterPro" id="IPR015637">
    <property type="entry name" value="MUG/TDG"/>
</dbReference>
<accession>A0A8H8R6A0</accession>
<dbReference type="GeneID" id="41983879"/>
<evidence type="ECO:0000256" key="4">
    <source>
        <dbReference type="SAM" id="SignalP"/>
    </source>
</evidence>
<dbReference type="Gene3D" id="3.40.470.10">
    <property type="entry name" value="Uracil-DNA glycosylase-like domain"/>
    <property type="match status" value="1"/>
</dbReference>
<sequence>PSLHLLFIGLNPGLTTASAGHAYAHPSNRFWSLLHSSGITTRRLRPDEDGTLLDWGCGNTNIVARPTRNGSELSRGEMDGSVGVLVEKIAKWRPEAVCVVGKSIWESMFRVLKGRSLRKDEFAYGWQEGERVGVDGDGKNGEMIKGWEGARIFVACSTSGLAASVPFAEKERIWRELGVWIQGRRAERANAEIAEPAVNI</sequence>
<organism evidence="6 7">
    <name type="scientific">Lachnellula hyalina</name>
    <dbReference type="NCBI Taxonomy" id="1316788"/>
    <lineage>
        <taxon>Eukaryota</taxon>
        <taxon>Fungi</taxon>
        <taxon>Dikarya</taxon>
        <taxon>Ascomycota</taxon>
        <taxon>Pezizomycotina</taxon>
        <taxon>Leotiomycetes</taxon>
        <taxon>Helotiales</taxon>
        <taxon>Lachnaceae</taxon>
        <taxon>Lachnellula</taxon>
    </lineage>
</organism>
<evidence type="ECO:0000313" key="7">
    <source>
        <dbReference type="Proteomes" id="UP000431533"/>
    </source>
</evidence>
<dbReference type="CDD" id="cd10028">
    <property type="entry name" value="UDG-F2_TDG_MUG"/>
    <property type="match status" value="1"/>
</dbReference>
<dbReference type="GO" id="GO:0004844">
    <property type="term" value="F:uracil DNA N-glycosylase activity"/>
    <property type="evidence" value="ECO:0007669"/>
    <property type="project" value="TreeGrafter"/>
</dbReference>
<dbReference type="PANTHER" id="PTHR12159">
    <property type="entry name" value="G/T AND G/U MISMATCH-SPECIFIC DNA GLYCOSYLASE"/>
    <property type="match status" value="1"/>
</dbReference>
<dbReference type="PANTHER" id="PTHR12159:SF9">
    <property type="entry name" value="G_T MISMATCH-SPECIFIC THYMINE DNA GLYCOSYLASE"/>
    <property type="match status" value="1"/>
</dbReference>
<keyword evidence="3" id="KW-0234">DNA repair</keyword>
<protein>
    <submittedName>
        <fullName evidence="6">G/U mismatch-specific DNA glycosylase</fullName>
    </submittedName>
</protein>
<gene>
    <name evidence="6" type="primary">mug</name>
    <name evidence="6" type="ORF">LHYA1_G003681</name>
</gene>
<keyword evidence="2" id="KW-0378">Hydrolase</keyword>
<evidence type="ECO:0000259" key="5">
    <source>
        <dbReference type="Pfam" id="PF03167"/>
    </source>
</evidence>
<dbReference type="AlphaFoldDB" id="A0A8H8R6A0"/>
<evidence type="ECO:0000256" key="2">
    <source>
        <dbReference type="ARBA" id="ARBA00022801"/>
    </source>
</evidence>
<feature type="domain" description="Uracil-DNA glycosylase-like" evidence="5">
    <location>
        <begin position="3"/>
        <end position="177"/>
    </location>
</feature>
<dbReference type="InterPro" id="IPR005122">
    <property type="entry name" value="Uracil-DNA_glycosylase-like"/>
</dbReference>
<feature type="signal peptide" evidence="4">
    <location>
        <begin position="1"/>
        <end position="17"/>
    </location>
</feature>
<keyword evidence="7" id="KW-1185">Reference proteome</keyword>
<dbReference type="OrthoDB" id="565731at2759"/>
<dbReference type="SUPFAM" id="SSF52141">
    <property type="entry name" value="Uracil-DNA glycosylase-like"/>
    <property type="match status" value="1"/>
</dbReference>
<reference evidence="6 7" key="1">
    <citation type="submission" date="2018-05" db="EMBL/GenBank/DDBJ databases">
        <title>Genome sequencing and assembly of the regulated plant pathogen Lachnellula willkommii and related sister species for the development of diagnostic species identification markers.</title>
        <authorList>
            <person name="Giroux E."/>
            <person name="Bilodeau G."/>
        </authorList>
    </citation>
    <scope>NUCLEOTIDE SEQUENCE [LARGE SCALE GENOMIC DNA]</scope>
    <source>
        <strain evidence="6 7">CBS 185.66</strain>
    </source>
</reference>
<dbReference type="GO" id="GO:0006285">
    <property type="term" value="P:base-excision repair, AP site formation"/>
    <property type="evidence" value="ECO:0007669"/>
    <property type="project" value="InterPro"/>
</dbReference>
<keyword evidence="1" id="KW-0227">DNA damage</keyword>
<dbReference type="Proteomes" id="UP000431533">
    <property type="component" value="Unassembled WGS sequence"/>
</dbReference>
<dbReference type="InterPro" id="IPR036895">
    <property type="entry name" value="Uracil-DNA_glycosylase-like_sf"/>
</dbReference>
<dbReference type="Pfam" id="PF03167">
    <property type="entry name" value="UDG"/>
    <property type="match status" value="1"/>
</dbReference>
<keyword evidence="4" id="KW-0732">Signal</keyword>
<feature type="non-terminal residue" evidence="6">
    <location>
        <position position="1"/>
    </location>
</feature>
<name>A0A8H8R6A0_9HELO</name>
<evidence type="ECO:0000256" key="1">
    <source>
        <dbReference type="ARBA" id="ARBA00022763"/>
    </source>
</evidence>
<evidence type="ECO:0000256" key="3">
    <source>
        <dbReference type="ARBA" id="ARBA00023204"/>
    </source>
</evidence>
<dbReference type="GO" id="GO:0008263">
    <property type="term" value="F:pyrimidine-specific mismatch base pair DNA N-glycosylase activity"/>
    <property type="evidence" value="ECO:0007669"/>
    <property type="project" value="TreeGrafter"/>
</dbReference>
<dbReference type="RefSeq" id="XP_031007093.1">
    <property type="nucleotide sequence ID" value="XM_031148650.1"/>
</dbReference>
<proteinExistence type="predicted"/>